<protein>
    <submittedName>
        <fullName evidence="1">Uncharacterized protein</fullName>
    </submittedName>
</protein>
<organism evidence="1 2">
    <name type="scientific">Rotaria sordida</name>
    <dbReference type="NCBI Taxonomy" id="392033"/>
    <lineage>
        <taxon>Eukaryota</taxon>
        <taxon>Metazoa</taxon>
        <taxon>Spiralia</taxon>
        <taxon>Gnathifera</taxon>
        <taxon>Rotifera</taxon>
        <taxon>Eurotatoria</taxon>
        <taxon>Bdelloidea</taxon>
        <taxon>Philodinida</taxon>
        <taxon>Philodinidae</taxon>
        <taxon>Rotaria</taxon>
    </lineage>
</organism>
<proteinExistence type="predicted"/>
<dbReference type="EMBL" id="CAJOAX010009979">
    <property type="protein sequence ID" value="CAF4066652.1"/>
    <property type="molecule type" value="Genomic_DNA"/>
</dbReference>
<feature type="non-terminal residue" evidence="1">
    <location>
        <position position="93"/>
    </location>
</feature>
<evidence type="ECO:0000313" key="1">
    <source>
        <dbReference type="EMBL" id="CAF4066652.1"/>
    </source>
</evidence>
<dbReference type="AlphaFoldDB" id="A0A819SQ91"/>
<dbReference type="Proteomes" id="UP000663823">
    <property type="component" value="Unassembled WGS sequence"/>
</dbReference>
<gene>
    <name evidence="1" type="ORF">OTI717_LOCUS32436</name>
</gene>
<accession>A0A819SQ91</accession>
<reference evidence="1" key="1">
    <citation type="submission" date="2021-02" db="EMBL/GenBank/DDBJ databases">
        <authorList>
            <person name="Nowell W R."/>
        </authorList>
    </citation>
    <scope>NUCLEOTIDE SEQUENCE</scope>
</reference>
<sequence>SIALPILIKSAYDYVKEHPNYHVLLNNSRTFVEYLIDQIPEFHDSIPRRNGSILEYYHAQAKNEHPGALLRILHMELPKLDNDNDVRIIETRL</sequence>
<name>A0A819SQ91_9BILA</name>
<evidence type="ECO:0000313" key="2">
    <source>
        <dbReference type="Proteomes" id="UP000663823"/>
    </source>
</evidence>
<comment type="caution">
    <text evidence="1">The sequence shown here is derived from an EMBL/GenBank/DDBJ whole genome shotgun (WGS) entry which is preliminary data.</text>
</comment>